<evidence type="ECO:0000256" key="4">
    <source>
        <dbReference type="SAM" id="MobiDB-lite"/>
    </source>
</evidence>
<dbReference type="Pfam" id="PF13516">
    <property type="entry name" value="LRR_6"/>
    <property type="match status" value="2"/>
</dbReference>
<sequence length="516" mass="57311">MPSLKERMAAFQDASSPDKFQEEKRATTPKAMPRARSRSPPPNFLTNSGGKKKPVRGKVVENHVSPVRQRPKDWDYLFDLANRFDQFKAEEADQKKKKAAGELPPTPEKEANEEEGGGTDIRAALEGVMAGSYTASADWLNQDWITEHLVESTGENYKSLTFNFNDPSLFKKFTKVQDKDRKVIIAKFISNLLSHPKSGEITRLDLHGALLPDEFMEELSVEILKKPTSTLKNLQVLNLESNLLQGKGIEALAKMIRHDLSLRYLQVLQLENQGKTMTSDAESALATAIGHSNSLVVCSLRVRGAMEKKEIDDITAYNMDHLRQARREHAAKSGTLKTRKRNEMEQYFDKIAANDASITAVDIVGDQKFLTLKAAEKVKSGAAFATNTNIKTLKMQKLGLDDDFAKQLGESLAKNSTLEKVVIDSNAITGAGIKALFAGLGQNSTIVEFQVRHQSKTMASTDEQPLPELLEPNKSIIKLGVDCRDQLIKMKLDKVTNNNREHQRKLRAAAKKAAAG</sequence>
<reference evidence="5" key="1">
    <citation type="submission" date="2023-08" db="EMBL/GenBank/DDBJ databases">
        <authorList>
            <person name="Audoor S."/>
            <person name="Bilcke G."/>
        </authorList>
    </citation>
    <scope>NUCLEOTIDE SEQUENCE</scope>
</reference>
<dbReference type="PANTHER" id="PTHR10901:SF6">
    <property type="entry name" value="TROPOMODULIN, ISOFORM N"/>
    <property type="match status" value="1"/>
</dbReference>
<evidence type="ECO:0000313" key="5">
    <source>
        <dbReference type="EMBL" id="CAJ1970465.1"/>
    </source>
</evidence>
<evidence type="ECO:0000256" key="1">
    <source>
        <dbReference type="ARBA" id="ARBA00004245"/>
    </source>
</evidence>
<keyword evidence="3" id="KW-0206">Cytoskeleton</keyword>
<evidence type="ECO:0000256" key="2">
    <source>
        <dbReference type="ARBA" id="ARBA00022490"/>
    </source>
</evidence>
<dbReference type="Gene3D" id="3.80.10.10">
    <property type="entry name" value="Ribonuclease Inhibitor"/>
    <property type="match status" value="2"/>
</dbReference>
<feature type="region of interest" description="Disordered" evidence="4">
    <location>
        <begin position="92"/>
        <end position="117"/>
    </location>
</feature>
<gene>
    <name evidence="5" type="ORF">CYCCA115_LOCUS24481</name>
</gene>
<comment type="caution">
    <text evidence="5">The sequence shown here is derived from an EMBL/GenBank/DDBJ whole genome shotgun (WGS) entry which is preliminary data.</text>
</comment>
<dbReference type="Proteomes" id="UP001295423">
    <property type="component" value="Unassembled WGS sequence"/>
</dbReference>
<feature type="region of interest" description="Disordered" evidence="4">
    <location>
        <begin position="1"/>
        <end position="66"/>
    </location>
</feature>
<dbReference type="PANTHER" id="PTHR10901">
    <property type="entry name" value="TROPOMODULIN"/>
    <property type="match status" value="1"/>
</dbReference>
<keyword evidence="6" id="KW-1185">Reference proteome</keyword>
<evidence type="ECO:0000256" key="3">
    <source>
        <dbReference type="ARBA" id="ARBA00023212"/>
    </source>
</evidence>
<dbReference type="GO" id="GO:0005856">
    <property type="term" value="C:cytoskeleton"/>
    <property type="evidence" value="ECO:0007669"/>
    <property type="project" value="UniProtKB-SubCell"/>
</dbReference>
<dbReference type="InterPro" id="IPR032675">
    <property type="entry name" value="LRR_dom_sf"/>
</dbReference>
<dbReference type="GO" id="GO:0005523">
    <property type="term" value="F:tropomyosin binding"/>
    <property type="evidence" value="ECO:0007669"/>
    <property type="project" value="InterPro"/>
</dbReference>
<dbReference type="SMART" id="SM00368">
    <property type="entry name" value="LRR_RI"/>
    <property type="match status" value="2"/>
</dbReference>
<keyword evidence="2" id="KW-0963">Cytoplasm</keyword>
<dbReference type="InterPro" id="IPR001611">
    <property type="entry name" value="Leu-rich_rpt"/>
</dbReference>
<protein>
    <recommendedName>
        <fullName evidence="7">Tropomodulin</fullName>
    </recommendedName>
</protein>
<evidence type="ECO:0000313" key="6">
    <source>
        <dbReference type="Proteomes" id="UP001295423"/>
    </source>
</evidence>
<dbReference type="GO" id="GO:0051694">
    <property type="term" value="P:pointed-end actin filament capping"/>
    <property type="evidence" value="ECO:0007669"/>
    <property type="project" value="InterPro"/>
</dbReference>
<dbReference type="EMBL" id="CAKOGP040002524">
    <property type="protein sequence ID" value="CAJ1970465.1"/>
    <property type="molecule type" value="Genomic_DNA"/>
</dbReference>
<organism evidence="5 6">
    <name type="scientific">Cylindrotheca closterium</name>
    <dbReference type="NCBI Taxonomy" id="2856"/>
    <lineage>
        <taxon>Eukaryota</taxon>
        <taxon>Sar</taxon>
        <taxon>Stramenopiles</taxon>
        <taxon>Ochrophyta</taxon>
        <taxon>Bacillariophyta</taxon>
        <taxon>Bacillariophyceae</taxon>
        <taxon>Bacillariophycidae</taxon>
        <taxon>Bacillariales</taxon>
        <taxon>Bacillariaceae</taxon>
        <taxon>Cylindrotheca</taxon>
    </lineage>
</organism>
<name>A0AAD2JQH7_9STRA</name>
<comment type="subcellular location">
    <subcellularLocation>
        <location evidence="1">Cytoplasm</location>
        <location evidence="1">Cytoskeleton</location>
    </subcellularLocation>
</comment>
<evidence type="ECO:0008006" key="7">
    <source>
        <dbReference type="Google" id="ProtNLM"/>
    </source>
</evidence>
<proteinExistence type="predicted"/>
<dbReference type="AlphaFoldDB" id="A0AAD2JQH7"/>
<dbReference type="InterPro" id="IPR004934">
    <property type="entry name" value="TMOD"/>
</dbReference>
<accession>A0AAD2JQH7</accession>
<dbReference type="SUPFAM" id="SSF52047">
    <property type="entry name" value="RNI-like"/>
    <property type="match status" value="1"/>
</dbReference>
<dbReference type="GO" id="GO:0007015">
    <property type="term" value="P:actin filament organization"/>
    <property type="evidence" value="ECO:0007669"/>
    <property type="project" value="TreeGrafter"/>
</dbReference>